<feature type="chain" id="PRO_5044373265" evidence="15">
    <location>
        <begin position="35"/>
        <end position="403"/>
    </location>
</feature>
<dbReference type="GO" id="GO:0071555">
    <property type="term" value="P:cell wall organization"/>
    <property type="evidence" value="ECO:0007669"/>
    <property type="project" value="UniProtKB-UniRule"/>
</dbReference>
<dbReference type="InterPro" id="IPR050979">
    <property type="entry name" value="LD-transpeptidase"/>
</dbReference>
<keyword evidence="8" id="KW-0564">Palmitate</keyword>
<feature type="region of interest" description="Disordered" evidence="14">
    <location>
        <begin position="83"/>
        <end position="104"/>
    </location>
</feature>
<dbReference type="CDD" id="cd16913">
    <property type="entry name" value="YkuD_like"/>
    <property type="match status" value="1"/>
</dbReference>
<feature type="active site" description="Nucleophile" evidence="13">
    <location>
        <position position="344"/>
    </location>
</feature>
<keyword evidence="9 17" id="KW-0449">Lipoprotein</keyword>
<sequence length="403" mass="42360">MVRKRPGGRRASGGVAALLGVVLLAVSACSGSSAADDKGGDEGKGSGDGNVIALSISPEDGATDVPTTGEIAVSVEHGTLTGVTVTDPEGEEVEGDLKDDNSGWQAKDHLANDTAYEVTATAEDADGQTASESATFTTVAAGTTFSTSWTVKDGSEYGVGMIFSVTFDTPIANTAAVADAIRITTEPAVEVKPHWFGNHRVDFRPEEYWEPGTEVGVQLRLRGVEGADGVFGTASQDVNFTIGRSQISLVDDDKLTMEVVRDGETLKTIDVTTGAPGMETWNGKMVISEKYEEIRMDGATVGYDGDYDIPDVPHAMRLSQSGTFIHGNYWGGNIFGNGRASHGCIGLKDVQGRGDSGTDGAWFYDNSLVGDVVEVVNSNDDIIAPDNGLSGWNMNWSEWGAGQ</sequence>
<dbReference type="Proteomes" id="UP000198873">
    <property type="component" value="Unassembled WGS sequence"/>
</dbReference>
<dbReference type="SUPFAM" id="SSF141523">
    <property type="entry name" value="L,D-transpeptidase catalytic domain-like"/>
    <property type="match status" value="1"/>
</dbReference>
<evidence type="ECO:0000313" key="18">
    <source>
        <dbReference type="Proteomes" id="UP000198873"/>
    </source>
</evidence>
<dbReference type="STRING" id="1176198.SAMN05444716_11289"/>
<feature type="signal peptide" evidence="15">
    <location>
        <begin position="1"/>
        <end position="34"/>
    </location>
</feature>
<feature type="domain" description="L,D-TPase catalytic" evidence="16">
    <location>
        <begin position="246"/>
        <end position="376"/>
    </location>
</feature>
<evidence type="ECO:0000256" key="14">
    <source>
        <dbReference type="SAM" id="MobiDB-lite"/>
    </source>
</evidence>
<dbReference type="GO" id="GO:0016746">
    <property type="term" value="F:acyltransferase activity"/>
    <property type="evidence" value="ECO:0007669"/>
    <property type="project" value="UniProtKB-KW"/>
</dbReference>
<feature type="active site" description="Proton donor/acceptor" evidence="13">
    <location>
        <position position="326"/>
    </location>
</feature>
<dbReference type="FunFam" id="2.40.440.10:FF:000005">
    <property type="entry name" value="L,D-transpeptidase 2"/>
    <property type="match status" value="1"/>
</dbReference>
<dbReference type="PANTHER" id="PTHR30582:SF2">
    <property type="entry name" value="L,D-TRANSPEPTIDASE YCIB-RELATED"/>
    <property type="match status" value="1"/>
</dbReference>
<feature type="compositionally biased region" description="Basic and acidic residues" evidence="14">
    <location>
        <begin position="35"/>
        <end position="45"/>
    </location>
</feature>
<dbReference type="CDD" id="cd13432">
    <property type="entry name" value="LDT_IgD_like_2"/>
    <property type="match status" value="1"/>
</dbReference>
<feature type="region of interest" description="Disordered" evidence="14">
    <location>
        <begin position="32"/>
        <end position="51"/>
    </location>
</feature>
<evidence type="ECO:0000256" key="4">
    <source>
        <dbReference type="ARBA" id="ARBA00022729"/>
    </source>
</evidence>
<evidence type="ECO:0000256" key="8">
    <source>
        <dbReference type="ARBA" id="ARBA00023139"/>
    </source>
</evidence>
<keyword evidence="18" id="KW-1185">Reference proteome</keyword>
<dbReference type="PANTHER" id="PTHR30582">
    <property type="entry name" value="L,D-TRANSPEPTIDASE"/>
    <property type="match status" value="1"/>
</dbReference>
<dbReference type="EMBL" id="FPAB01000012">
    <property type="protein sequence ID" value="SFT20681.1"/>
    <property type="molecule type" value="Genomic_DNA"/>
</dbReference>
<organism evidence="17 18">
    <name type="scientific">Streptomyces harbinensis</name>
    <dbReference type="NCBI Taxonomy" id="1176198"/>
    <lineage>
        <taxon>Bacteria</taxon>
        <taxon>Bacillati</taxon>
        <taxon>Actinomycetota</taxon>
        <taxon>Actinomycetes</taxon>
        <taxon>Kitasatosporales</taxon>
        <taxon>Streptomycetaceae</taxon>
        <taxon>Streptomyces</taxon>
    </lineage>
</organism>
<keyword evidence="11 13" id="KW-0961">Cell wall biogenesis/degradation</keyword>
<evidence type="ECO:0000256" key="13">
    <source>
        <dbReference type="PROSITE-ProRule" id="PRU01373"/>
    </source>
</evidence>
<evidence type="ECO:0000256" key="3">
    <source>
        <dbReference type="ARBA" id="ARBA00022679"/>
    </source>
</evidence>
<evidence type="ECO:0000256" key="6">
    <source>
        <dbReference type="ARBA" id="ARBA00022984"/>
    </source>
</evidence>
<dbReference type="InterPro" id="IPR005490">
    <property type="entry name" value="LD_TPept_cat_dom"/>
</dbReference>
<protein>
    <submittedName>
        <fullName evidence="17">Lipoprotein-anchoring transpeptidase ErfK/SrfK</fullName>
    </submittedName>
</protein>
<evidence type="ECO:0000256" key="15">
    <source>
        <dbReference type="SAM" id="SignalP"/>
    </source>
</evidence>
<dbReference type="InterPro" id="IPR038063">
    <property type="entry name" value="Transpep_catalytic_dom"/>
</dbReference>
<dbReference type="UniPathway" id="UPA00219"/>
<dbReference type="Gene3D" id="2.60.40.3710">
    <property type="match status" value="1"/>
</dbReference>
<comment type="pathway">
    <text evidence="12">Glycan biosynthesis.</text>
</comment>
<dbReference type="PROSITE" id="PS51257">
    <property type="entry name" value="PROKAR_LIPOPROTEIN"/>
    <property type="match status" value="1"/>
</dbReference>
<evidence type="ECO:0000256" key="11">
    <source>
        <dbReference type="ARBA" id="ARBA00023316"/>
    </source>
</evidence>
<dbReference type="Pfam" id="PF03734">
    <property type="entry name" value="YkuD"/>
    <property type="match status" value="1"/>
</dbReference>
<dbReference type="AlphaFoldDB" id="A0A1I6W4N5"/>
<keyword evidence="4 15" id="KW-0732">Signal</keyword>
<dbReference type="Gene3D" id="2.60.40.3780">
    <property type="match status" value="1"/>
</dbReference>
<evidence type="ECO:0000256" key="10">
    <source>
        <dbReference type="ARBA" id="ARBA00023315"/>
    </source>
</evidence>
<name>A0A1I6W4N5_9ACTN</name>
<feature type="compositionally biased region" description="Basic and acidic residues" evidence="14">
    <location>
        <begin position="95"/>
        <end position="104"/>
    </location>
</feature>
<reference evidence="18" key="1">
    <citation type="submission" date="2016-10" db="EMBL/GenBank/DDBJ databases">
        <authorList>
            <person name="Varghese N."/>
            <person name="Submissions S."/>
        </authorList>
    </citation>
    <scope>NUCLEOTIDE SEQUENCE [LARGE SCALE GENOMIC DNA]</scope>
    <source>
        <strain evidence="18">CGMCC 4.7047</strain>
    </source>
</reference>
<dbReference type="GO" id="GO:0005576">
    <property type="term" value="C:extracellular region"/>
    <property type="evidence" value="ECO:0007669"/>
    <property type="project" value="TreeGrafter"/>
</dbReference>
<evidence type="ECO:0000256" key="7">
    <source>
        <dbReference type="ARBA" id="ARBA00023136"/>
    </source>
</evidence>
<keyword evidence="7" id="KW-0472">Membrane</keyword>
<keyword evidence="10" id="KW-0012">Acyltransferase</keyword>
<dbReference type="GO" id="GO:0008360">
    <property type="term" value="P:regulation of cell shape"/>
    <property type="evidence" value="ECO:0007669"/>
    <property type="project" value="UniProtKB-UniRule"/>
</dbReference>
<dbReference type="RefSeq" id="WP_093844393.1">
    <property type="nucleotide sequence ID" value="NZ_CP054938.1"/>
</dbReference>
<keyword evidence="2" id="KW-1003">Cell membrane</keyword>
<evidence type="ECO:0000313" key="17">
    <source>
        <dbReference type="EMBL" id="SFT20681.1"/>
    </source>
</evidence>
<dbReference type="Gene3D" id="2.40.440.10">
    <property type="entry name" value="L,D-transpeptidase catalytic domain-like"/>
    <property type="match status" value="1"/>
</dbReference>
<evidence type="ECO:0000256" key="2">
    <source>
        <dbReference type="ARBA" id="ARBA00022475"/>
    </source>
</evidence>
<comment type="pathway">
    <text evidence="1 13">Cell wall biogenesis; peptidoglycan biosynthesis.</text>
</comment>
<dbReference type="GO" id="GO:0018104">
    <property type="term" value="P:peptidoglycan-protein cross-linking"/>
    <property type="evidence" value="ECO:0007669"/>
    <property type="project" value="TreeGrafter"/>
</dbReference>
<evidence type="ECO:0000259" key="16">
    <source>
        <dbReference type="PROSITE" id="PS52029"/>
    </source>
</evidence>
<evidence type="ECO:0000256" key="9">
    <source>
        <dbReference type="ARBA" id="ARBA00023288"/>
    </source>
</evidence>
<evidence type="ECO:0000256" key="12">
    <source>
        <dbReference type="ARBA" id="ARBA00060592"/>
    </source>
</evidence>
<dbReference type="Pfam" id="PF17964">
    <property type="entry name" value="Big_10"/>
    <property type="match status" value="1"/>
</dbReference>
<proteinExistence type="predicted"/>
<dbReference type="PROSITE" id="PS52029">
    <property type="entry name" value="LD_TPASE"/>
    <property type="match status" value="1"/>
</dbReference>
<dbReference type="InterPro" id="IPR041280">
    <property type="entry name" value="Big_10"/>
</dbReference>
<accession>A0A1I6W4N5</accession>
<keyword evidence="3" id="KW-0808">Transferase</keyword>
<evidence type="ECO:0000256" key="1">
    <source>
        <dbReference type="ARBA" id="ARBA00004752"/>
    </source>
</evidence>
<evidence type="ECO:0000256" key="5">
    <source>
        <dbReference type="ARBA" id="ARBA00022960"/>
    </source>
</evidence>
<keyword evidence="5 13" id="KW-0133">Cell shape</keyword>
<dbReference type="GO" id="GO:0071972">
    <property type="term" value="F:peptidoglycan L,D-transpeptidase activity"/>
    <property type="evidence" value="ECO:0007669"/>
    <property type="project" value="TreeGrafter"/>
</dbReference>
<keyword evidence="6 13" id="KW-0573">Peptidoglycan synthesis</keyword>
<gene>
    <name evidence="17" type="ORF">SAMN05444716_11289</name>
</gene>